<evidence type="ECO:0000313" key="2">
    <source>
        <dbReference type="Proteomes" id="UP001276902"/>
    </source>
</evidence>
<name>A0AB35URR5_9FIRM</name>
<dbReference type="AlphaFoldDB" id="A0AB35URR5"/>
<reference evidence="1" key="1">
    <citation type="submission" date="2022-03" db="EMBL/GenBank/DDBJ databases">
        <title>First case of bacteraemia caused by Dielma fastidiosa in a patient hospitalised with diverticulitis.</title>
        <authorList>
            <person name="Forman-Ankjaer B."/>
            <person name="Hvid-Jensen F."/>
            <person name="Kobel C.M."/>
            <person name="Greve T."/>
        </authorList>
    </citation>
    <scope>NUCLEOTIDE SEQUENCE</scope>
    <source>
        <strain evidence="1">AUH_DF_2021</strain>
    </source>
</reference>
<evidence type="ECO:0008006" key="3">
    <source>
        <dbReference type="Google" id="ProtNLM"/>
    </source>
</evidence>
<protein>
    <recommendedName>
        <fullName evidence="3">DUF2190 family protein</fullName>
    </recommendedName>
</protein>
<dbReference type="EMBL" id="JALDAW010000016">
    <property type="protein sequence ID" value="MDY5168597.1"/>
    <property type="molecule type" value="Genomic_DNA"/>
</dbReference>
<organism evidence="1 2">
    <name type="scientific">Dielma fastidiosa</name>
    <dbReference type="NCBI Taxonomy" id="1034346"/>
    <lineage>
        <taxon>Bacteria</taxon>
        <taxon>Bacillati</taxon>
        <taxon>Bacillota</taxon>
        <taxon>Erysipelotrichia</taxon>
        <taxon>Erysipelotrichales</taxon>
        <taxon>Erysipelotrichaceae</taxon>
        <taxon>Dielma</taxon>
    </lineage>
</organism>
<sequence length="125" mass="13096">MYNTTEIANRGQVLILPVAATTKIEQGSLVALSGGYAIPAKKAASLIAVGRAETFAENQGAAGEEFVEVKRGAFLWDNDGTIKETHIMSNCYIVDDHTVTATATGSSVAGKVLMVTTEGVAVETY</sequence>
<accession>A0AB35URR5</accession>
<proteinExistence type="predicted"/>
<dbReference type="RefSeq" id="WP_320883821.1">
    <property type="nucleotide sequence ID" value="NZ_BAABZA010000010.1"/>
</dbReference>
<gene>
    <name evidence="1" type="ORF">MQE39_10770</name>
</gene>
<dbReference type="Proteomes" id="UP001276902">
    <property type="component" value="Unassembled WGS sequence"/>
</dbReference>
<comment type="caution">
    <text evidence="1">The sequence shown here is derived from an EMBL/GenBank/DDBJ whole genome shotgun (WGS) entry which is preliminary data.</text>
</comment>
<evidence type="ECO:0000313" key="1">
    <source>
        <dbReference type="EMBL" id="MDY5168597.1"/>
    </source>
</evidence>